<name>A0A0A0D180_9PROT</name>
<organism evidence="3 4">
    <name type="scientific">Inquilinus limosus MP06</name>
    <dbReference type="NCBI Taxonomy" id="1398085"/>
    <lineage>
        <taxon>Bacteria</taxon>
        <taxon>Pseudomonadati</taxon>
        <taxon>Pseudomonadota</taxon>
        <taxon>Alphaproteobacteria</taxon>
        <taxon>Rhodospirillales</taxon>
        <taxon>Rhodospirillaceae</taxon>
        <taxon>Inquilinus</taxon>
    </lineage>
</organism>
<reference evidence="3 4" key="1">
    <citation type="submission" date="2014-01" db="EMBL/GenBank/DDBJ databases">
        <title>Genome sequence determination for a cystic fibrosis isolate, Inquilinus limosus.</title>
        <authorList>
            <person name="Pino M."/>
            <person name="Di Conza J."/>
            <person name="Gutkind G."/>
        </authorList>
    </citation>
    <scope>NUCLEOTIDE SEQUENCE [LARGE SCALE GENOMIC DNA]</scope>
    <source>
        <strain evidence="3 4">MP06</strain>
    </source>
</reference>
<dbReference type="CDD" id="cd01148">
    <property type="entry name" value="TroA_a"/>
    <property type="match status" value="1"/>
</dbReference>
<evidence type="ECO:0000259" key="2">
    <source>
        <dbReference type="PROSITE" id="PS50983"/>
    </source>
</evidence>
<dbReference type="SUPFAM" id="SSF53807">
    <property type="entry name" value="Helical backbone' metal receptor"/>
    <property type="match status" value="1"/>
</dbReference>
<feature type="chain" id="PRO_5001960688" evidence="1">
    <location>
        <begin position="26"/>
        <end position="341"/>
    </location>
</feature>
<feature type="signal peptide" evidence="1">
    <location>
        <begin position="1"/>
        <end position="25"/>
    </location>
</feature>
<dbReference type="EMBL" id="JANX01000465">
    <property type="protein sequence ID" value="KGM31643.1"/>
    <property type="molecule type" value="Genomic_DNA"/>
</dbReference>
<protein>
    <submittedName>
        <fullName evidence="3">ABC transporter substrate-binding protein</fullName>
    </submittedName>
</protein>
<dbReference type="Pfam" id="PF01497">
    <property type="entry name" value="Peripla_BP_2"/>
    <property type="match status" value="1"/>
</dbReference>
<evidence type="ECO:0000313" key="4">
    <source>
        <dbReference type="Proteomes" id="UP000029995"/>
    </source>
</evidence>
<dbReference type="PANTHER" id="PTHR30535:SF7">
    <property type="entry name" value="IRON(III) DICITRATE-BINDING PROTEIN"/>
    <property type="match status" value="1"/>
</dbReference>
<gene>
    <name evidence="3" type="ORF">P409_26005</name>
</gene>
<dbReference type="Proteomes" id="UP000029995">
    <property type="component" value="Unassembled WGS sequence"/>
</dbReference>
<feature type="domain" description="Fe/B12 periplasmic-binding" evidence="2">
    <location>
        <begin position="49"/>
        <end position="338"/>
    </location>
</feature>
<sequence>MRSFPSRVLALAGLALLILSPAARADPTQYPLTIRNCGVDVTFAHAPQRAVSIGQSSTEILLSLGLADRIVGTAVWFGPVLKEYEAANAKIPRLADNDPSFESVVGKEPELVAAQYEWHVGPQGSVGTREQFAALGIPTYISPADCVAKDNSGGGDGVRKQLFTMDLVYREIRDLARIFDVADRGEALVAELRQREAAAIASVVGQQAKGVPVVFWFSSKEVAGEAFVAGRNGVPAYILQQLGARNVITTEEEWPLVSWERIAAADPAIIVMAEMSRRRYAADDTAVKLNFLATDPVASRLEAVKDKHFVMMDVQAMQPSIRAVDGIEALARGIKSFGLGG</sequence>
<accession>A0A0A0D180</accession>
<dbReference type="InterPro" id="IPR002491">
    <property type="entry name" value="ABC_transptr_periplasmic_BD"/>
</dbReference>
<dbReference type="PANTHER" id="PTHR30535">
    <property type="entry name" value="VITAMIN B12-BINDING PROTEIN"/>
    <property type="match status" value="1"/>
</dbReference>
<dbReference type="PROSITE" id="PS50983">
    <property type="entry name" value="FE_B12_PBP"/>
    <property type="match status" value="1"/>
</dbReference>
<keyword evidence="1" id="KW-0732">Signal</keyword>
<dbReference type="AlphaFoldDB" id="A0A0A0D180"/>
<evidence type="ECO:0000313" key="3">
    <source>
        <dbReference type="EMBL" id="KGM31643.1"/>
    </source>
</evidence>
<dbReference type="InterPro" id="IPR050902">
    <property type="entry name" value="ABC_Transporter_SBP"/>
</dbReference>
<evidence type="ECO:0000256" key="1">
    <source>
        <dbReference type="SAM" id="SignalP"/>
    </source>
</evidence>
<comment type="caution">
    <text evidence="3">The sequence shown here is derived from an EMBL/GenBank/DDBJ whole genome shotgun (WGS) entry which is preliminary data.</text>
</comment>
<dbReference type="Gene3D" id="3.40.50.1980">
    <property type="entry name" value="Nitrogenase molybdenum iron protein domain"/>
    <property type="match status" value="2"/>
</dbReference>
<proteinExistence type="predicted"/>